<evidence type="ECO:0000256" key="4">
    <source>
        <dbReference type="ARBA" id="ARBA00022989"/>
    </source>
</evidence>
<feature type="transmembrane region" description="Helical" evidence="6">
    <location>
        <begin position="266"/>
        <end position="285"/>
    </location>
</feature>
<dbReference type="InterPro" id="IPR022791">
    <property type="entry name" value="L-PG_synthase/AglD"/>
</dbReference>
<keyword evidence="5 6" id="KW-0472">Membrane</keyword>
<dbReference type="PANTHER" id="PTHR39087:SF2">
    <property type="entry name" value="UPF0104 MEMBRANE PROTEIN MJ1595"/>
    <property type="match status" value="1"/>
</dbReference>
<dbReference type="Pfam" id="PF03706">
    <property type="entry name" value="LPG_synthase_TM"/>
    <property type="match status" value="1"/>
</dbReference>
<comment type="caution">
    <text evidence="7">The sequence shown here is derived from an EMBL/GenBank/DDBJ whole genome shotgun (WGS) entry which is preliminary data.</text>
</comment>
<evidence type="ECO:0000313" key="7">
    <source>
        <dbReference type="EMBL" id="PIE31536.1"/>
    </source>
</evidence>
<evidence type="ECO:0000313" key="8">
    <source>
        <dbReference type="Proteomes" id="UP000230914"/>
    </source>
</evidence>
<evidence type="ECO:0008006" key="9">
    <source>
        <dbReference type="Google" id="ProtNLM"/>
    </source>
</evidence>
<protein>
    <recommendedName>
        <fullName evidence="9">Flippase-like domain-containing protein</fullName>
    </recommendedName>
</protein>
<dbReference type="PANTHER" id="PTHR39087">
    <property type="entry name" value="UPF0104 MEMBRANE PROTEIN MJ1595"/>
    <property type="match status" value="1"/>
</dbReference>
<feature type="transmembrane region" description="Helical" evidence="6">
    <location>
        <begin position="340"/>
        <end position="364"/>
    </location>
</feature>
<evidence type="ECO:0000256" key="2">
    <source>
        <dbReference type="ARBA" id="ARBA00022475"/>
    </source>
</evidence>
<evidence type="ECO:0000256" key="6">
    <source>
        <dbReference type="SAM" id="Phobius"/>
    </source>
</evidence>
<reference evidence="7 8" key="1">
    <citation type="submission" date="2017-10" db="EMBL/GenBank/DDBJ databases">
        <title>Novel microbial diversity and functional potential in the marine mammal oral microbiome.</title>
        <authorList>
            <person name="Dudek N.K."/>
            <person name="Sun C.L."/>
            <person name="Burstein D."/>
            <person name="Kantor R.S."/>
            <person name="Aliaga Goltsman D.S."/>
            <person name="Bik E.M."/>
            <person name="Thomas B.C."/>
            <person name="Banfield J.F."/>
            <person name="Relman D.A."/>
        </authorList>
    </citation>
    <scope>NUCLEOTIDE SEQUENCE [LARGE SCALE GENOMIC DNA]</scope>
    <source>
        <strain evidence="7">DOLJORAL78_61_10</strain>
    </source>
</reference>
<accession>A0A2G6K782</accession>
<feature type="transmembrane region" description="Helical" evidence="6">
    <location>
        <begin position="130"/>
        <end position="150"/>
    </location>
</feature>
<proteinExistence type="predicted"/>
<gene>
    <name evidence="7" type="ORF">CSA55_05485</name>
</gene>
<evidence type="ECO:0000256" key="1">
    <source>
        <dbReference type="ARBA" id="ARBA00004651"/>
    </source>
</evidence>
<feature type="transmembrane region" description="Helical" evidence="6">
    <location>
        <begin position="162"/>
        <end position="183"/>
    </location>
</feature>
<feature type="transmembrane region" description="Helical" evidence="6">
    <location>
        <begin position="46"/>
        <end position="65"/>
    </location>
</feature>
<keyword evidence="4 6" id="KW-1133">Transmembrane helix</keyword>
<organism evidence="7 8">
    <name type="scientific">Ilumatobacter coccineus</name>
    <dbReference type="NCBI Taxonomy" id="467094"/>
    <lineage>
        <taxon>Bacteria</taxon>
        <taxon>Bacillati</taxon>
        <taxon>Actinomycetota</taxon>
        <taxon>Acidimicrobiia</taxon>
        <taxon>Acidimicrobiales</taxon>
        <taxon>Ilumatobacteraceae</taxon>
        <taxon>Ilumatobacter</taxon>
    </lineage>
</organism>
<evidence type="ECO:0000256" key="3">
    <source>
        <dbReference type="ARBA" id="ARBA00022692"/>
    </source>
</evidence>
<evidence type="ECO:0000256" key="5">
    <source>
        <dbReference type="ARBA" id="ARBA00023136"/>
    </source>
</evidence>
<dbReference type="NCBIfam" id="TIGR00374">
    <property type="entry name" value="flippase-like domain"/>
    <property type="match status" value="1"/>
</dbReference>
<feature type="transmembrane region" description="Helical" evidence="6">
    <location>
        <begin position="85"/>
        <end position="109"/>
    </location>
</feature>
<dbReference type="AlphaFoldDB" id="A0A2G6K782"/>
<dbReference type="EMBL" id="PDSL01000078">
    <property type="protein sequence ID" value="PIE31536.1"/>
    <property type="molecule type" value="Genomic_DNA"/>
</dbReference>
<keyword evidence="3 6" id="KW-0812">Transmembrane</keyword>
<feature type="transmembrane region" description="Helical" evidence="6">
    <location>
        <begin position="195"/>
        <end position="218"/>
    </location>
</feature>
<feature type="transmembrane region" description="Helical" evidence="6">
    <location>
        <begin position="297"/>
        <end position="320"/>
    </location>
</feature>
<dbReference type="GO" id="GO:0005886">
    <property type="term" value="C:plasma membrane"/>
    <property type="evidence" value="ECO:0007669"/>
    <property type="project" value="UniProtKB-SubCell"/>
</dbReference>
<dbReference type="Proteomes" id="UP000230914">
    <property type="component" value="Unassembled WGS sequence"/>
</dbReference>
<keyword evidence="2" id="KW-1003">Cell membrane</keyword>
<name>A0A2G6K782_9ACTN</name>
<sequence length="434" mass="47582">MNDNPSHDFSNAAPPAVDDGALVDGELGSDAHDQAVTKPTLRQRFLTFRFTVKLLIVVTVLYYFAVPLIPQFTNAFIELRRVKPLLLVLGFSLEMLALWCYAPLMRAALGSAGDSLSLGRLYRIQMSTRALSSIVPGGNAASSALGFRLLTLSGVSGTDAGFALGVAGLGSAVILNLILWIGLVISIPIRGVNPIYGTAAVVGIIIMGLVATLVFGLMEGQGRSERVIRWIASKFRLNPDRAVTVLHRVAERLEQLISDRELLRRVVLWASVNWLLDAASLWVFIRAFGLTMAPDAVIIAFGIANVLAAIPITPGGLGYVDTGYIGMLQGFGVSGRVASLAVPAYRFAQFFFPILWGGILYASLRVGPWSIERHEKLESLRTLAAHETERGESKIDFELRIPTRDETGELIRQPHPGSVAHEKWRFWRWRRQPK</sequence>
<comment type="subcellular location">
    <subcellularLocation>
        <location evidence="1">Cell membrane</location>
        <topology evidence="1">Multi-pass membrane protein</topology>
    </subcellularLocation>
</comment>